<dbReference type="EMBL" id="AAZO01001430">
    <property type="status" value="NOT_ANNOTATED_CDS"/>
    <property type="molecule type" value="Genomic_DNA"/>
</dbReference>
<proteinExistence type="predicted"/>
<accession>E0VDM7</accession>
<dbReference type="InterPro" id="IPR007110">
    <property type="entry name" value="Ig-like_dom"/>
</dbReference>
<dbReference type="STRING" id="121224.E0VDM7"/>
<evidence type="ECO:0000259" key="1">
    <source>
        <dbReference type="PROSITE" id="PS50835"/>
    </source>
</evidence>
<name>E0VDM7_PEDHC</name>
<dbReference type="PANTHER" id="PTHR23279">
    <property type="entry name" value="DEFECTIVE PROBOSCIS EXTENSION RESPONSE DPR -RELATED"/>
    <property type="match status" value="1"/>
</dbReference>
<dbReference type="Gene3D" id="2.60.40.10">
    <property type="entry name" value="Immunoglobulins"/>
    <property type="match status" value="1"/>
</dbReference>
<dbReference type="PROSITE" id="PS50835">
    <property type="entry name" value="IG_LIKE"/>
    <property type="match status" value="1"/>
</dbReference>
<dbReference type="OMA" id="TVFWYKD"/>
<reference evidence="2" key="2">
    <citation type="submission" date="2007-04" db="EMBL/GenBank/DDBJ databases">
        <title>The genome of the human body louse.</title>
        <authorList>
            <consortium name="The Human Body Louse Genome Consortium"/>
            <person name="Kirkness E."/>
            <person name="Walenz B."/>
            <person name="Hass B."/>
            <person name="Bruggner R."/>
            <person name="Strausberg R."/>
        </authorList>
    </citation>
    <scope>NUCLEOTIDE SEQUENCE</scope>
    <source>
        <strain evidence="2">USDA</strain>
    </source>
</reference>
<dbReference type="SUPFAM" id="SSF48726">
    <property type="entry name" value="Immunoglobulin"/>
    <property type="match status" value="1"/>
</dbReference>
<evidence type="ECO:0000313" key="3">
    <source>
        <dbReference type="EnsemblMetazoa" id="PHUM121360-PA"/>
    </source>
</evidence>
<organism>
    <name type="scientific">Pediculus humanus subsp. corporis</name>
    <name type="common">Body louse</name>
    <dbReference type="NCBI Taxonomy" id="121224"/>
    <lineage>
        <taxon>Eukaryota</taxon>
        <taxon>Metazoa</taxon>
        <taxon>Ecdysozoa</taxon>
        <taxon>Arthropoda</taxon>
        <taxon>Hexapoda</taxon>
        <taxon>Insecta</taxon>
        <taxon>Pterygota</taxon>
        <taxon>Neoptera</taxon>
        <taxon>Paraneoptera</taxon>
        <taxon>Psocodea</taxon>
        <taxon>Troctomorpha</taxon>
        <taxon>Phthiraptera</taxon>
        <taxon>Anoplura</taxon>
        <taxon>Pediculidae</taxon>
        <taxon>Pediculus</taxon>
    </lineage>
</organism>
<reference evidence="2" key="1">
    <citation type="submission" date="2007-04" db="EMBL/GenBank/DDBJ databases">
        <title>Annotation of Pediculus humanus corporis strain USDA.</title>
        <authorList>
            <person name="Kirkness E."/>
            <person name="Hannick L."/>
            <person name="Hass B."/>
            <person name="Bruggner R."/>
            <person name="Lawson D."/>
            <person name="Bidwell S."/>
            <person name="Joardar V."/>
            <person name="Caler E."/>
            <person name="Walenz B."/>
            <person name="Inman J."/>
            <person name="Schobel S."/>
            <person name="Galinsky K."/>
            <person name="Amedeo P."/>
            <person name="Strausberg R."/>
        </authorList>
    </citation>
    <scope>NUCLEOTIDE SEQUENCE</scope>
    <source>
        <strain evidence="2">USDA</strain>
    </source>
</reference>
<reference evidence="3" key="3">
    <citation type="submission" date="2021-02" db="UniProtKB">
        <authorList>
            <consortium name="EnsemblMetazoa"/>
        </authorList>
    </citation>
    <scope>IDENTIFICATION</scope>
    <source>
        <strain evidence="3">USDA</strain>
    </source>
</reference>
<dbReference type="HOGENOM" id="CLU_046341_8_2_1"/>
<dbReference type="EMBL" id="DS235082">
    <property type="protein sequence ID" value="EEB11483.1"/>
    <property type="molecule type" value="Genomic_DNA"/>
</dbReference>
<dbReference type="FunFam" id="2.60.40.10:FF:001633">
    <property type="entry name" value="Uncharacterized protein, isoform A"/>
    <property type="match status" value="1"/>
</dbReference>
<evidence type="ECO:0000313" key="2">
    <source>
        <dbReference type="EMBL" id="EEB11483.1"/>
    </source>
</evidence>
<dbReference type="InterPro" id="IPR003599">
    <property type="entry name" value="Ig_sub"/>
</dbReference>
<dbReference type="EnsemblMetazoa" id="PHUM121360-RA">
    <property type="protein sequence ID" value="PHUM121360-PA"/>
    <property type="gene ID" value="PHUM121360"/>
</dbReference>
<dbReference type="GO" id="GO:0050808">
    <property type="term" value="P:synapse organization"/>
    <property type="evidence" value="ECO:0007669"/>
    <property type="project" value="TreeGrafter"/>
</dbReference>
<keyword evidence="4" id="KW-1185">Reference proteome</keyword>
<dbReference type="eggNOG" id="KOG3510">
    <property type="taxonomic scope" value="Eukaryota"/>
</dbReference>
<feature type="domain" description="Ig-like" evidence="1">
    <location>
        <begin position="1"/>
        <end position="104"/>
    </location>
</feature>
<dbReference type="Proteomes" id="UP000009046">
    <property type="component" value="Unassembled WGS sequence"/>
</dbReference>
<dbReference type="AlphaFoldDB" id="E0VDM7"/>
<gene>
    <name evidence="3" type="primary">8238347</name>
    <name evidence="2" type="ORF">Phum_PHUM121360</name>
</gene>
<dbReference type="OrthoDB" id="190835at2759"/>
<dbReference type="InterPro" id="IPR036179">
    <property type="entry name" value="Ig-like_dom_sf"/>
</dbReference>
<dbReference type="VEuPathDB" id="VectorBase:PHUM121360"/>
<dbReference type="InterPro" id="IPR037448">
    <property type="entry name" value="Zig-8"/>
</dbReference>
<dbReference type="CDD" id="cd00096">
    <property type="entry name" value="Ig"/>
    <property type="match status" value="1"/>
</dbReference>
<dbReference type="PANTHER" id="PTHR23279:SF4">
    <property type="entry name" value="DEFECTIVE PROBOSCIS EXTENSION RESPONSE 2, ISOFORM F-RELATED"/>
    <property type="match status" value="1"/>
</dbReference>
<dbReference type="CTD" id="8238347"/>
<dbReference type="GO" id="GO:0032589">
    <property type="term" value="C:neuron projection membrane"/>
    <property type="evidence" value="ECO:0007669"/>
    <property type="project" value="TreeGrafter"/>
</dbReference>
<evidence type="ECO:0000313" key="4">
    <source>
        <dbReference type="Proteomes" id="UP000009046"/>
    </source>
</evidence>
<dbReference type="SMART" id="SM00409">
    <property type="entry name" value="IG"/>
    <property type="match status" value="1"/>
</dbReference>
<protein>
    <recommendedName>
        <fullName evidence="1">Ig-like domain-containing protein</fullName>
    </recommendedName>
</protein>
<sequence>MGREAKAKIKGPTDLYVKTGSSVSISCSISQGPHDLGTVFWYKDKNILRVQSSHPNDYEPVARVTIDTEWTDVLTSYLRISNAKLSDSGNYTCTPTIAEAASVNVHNLRFRIGFFFFISPRNS</sequence>
<dbReference type="InParanoid" id="E0VDM7"/>
<dbReference type="InterPro" id="IPR013783">
    <property type="entry name" value="Ig-like_fold"/>
</dbReference>
<dbReference type="RefSeq" id="XP_002424221.1">
    <property type="nucleotide sequence ID" value="XM_002424176.1"/>
</dbReference>
<dbReference type="GeneID" id="8238347"/>
<dbReference type="KEGG" id="phu:Phum_PHUM121360"/>
<dbReference type="Pfam" id="PF13927">
    <property type="entry name" value="Ig_3"/>
    <property type="match status" value="1"/>
</dbReference>